<dbReference type="AlphaFoldDB" id="A0A3D9YNU6"/>
<proteinExistence type="predicted"/>
<protein>
    <submittedName>
        <fullName evidence="2">Periplasmic chaperone for outer membrane proteins SurA</fullName>
    </submittedName>
</protein>
<dbReference type="Proteomes" id="UP000256900">
    <property type="component" value="Unassembled WGS sequence"/>
</dbReference>
<dbReference type="InterPro" id="IPR027304">
    <property type="entry name" value="Trigger_fact/SurA_dom_sf"/>
</dbReference>
<dbReference type="OrthoDB" id="9791746at2"/>
<dbReference type="InterPro" id="IPR050280">
    <property type="entry name" value="OMP_Chaperone_SurA"/>
</dbReference>
<organism evidence="2 3">
    <name type="scientific">Methylovirgula ligni</name>
    <dbReference type="NCBI Taxonomy" id="569860"/>
    <lineage>
        <taxon>Bacteria</taxon>
        <taxon>Pseudomonadati</taxon>
        <taxon>Pseudomonadota</taxon>
        <taxon>Alphaproteobacteria</taxon>
        <taxon>Hyphomicrobiales</taxon>
        <taxon>Beijerinckiaceae</taxon>
        <taxon>Methylovirgula</taxon>
    </lineage>
</organism>
<dbReference type="EMBL" id="QUMO01000005">
    <property type="protein sequence ID" value="REF84194.1"/>
    <property type="molecule type" value="Genomic_DNA"/>
</dbReference>
<dbReference type="PANTHER" id="PTHR47637:SF1">
    <property type="entry name" value="CHAPERONE SURA"/>
    <property type="match status" value="1"/>
</dbReference>
<evidence type="ECO:0000313" key="3">
    <source>
        <dbReference type="Proteomes" id="UP000256900"/>
    </source>
</evidence>
<sequence>MLGCFSLNKHGLNVSLTAAAAFWLLVAGTFLFAPQRAHAQEIIATVNGAPITSWDVAEREKLLRVMHKPATYDDALNSMIDDALKLGETSKFKISVSDSEIGQQIAVEANQLGTSAAALLGATQRAGISEQHIKDHFSADFEFNLLVQAYNKGVDASEGAIRAELAKDGGKSAAGIDYKLRQVIFTLHGGNIFAETQARVKAAEQLRTRFTNCADGVPLARGMDDVAVKDEMTRNSLQIGDALKQLLDKTPTGHLTPPERTAEGIEMIAVCSKGISTDDTAVRKAISERLLGAQMRADADRRLAELRSYAVIVKH</sequence>
<evidence type="ECO:0000256" key="1">
    <source>
        <dbReference type="ARBA" id="ARBA00022729"/>
    </source>
</evidence>
<reference evidence="2 3" key="1">
    <citation type="submission" date="2018-08" db="EMBL/GenBank/DDBJ databases">
        <title>Genomic Encyclopedia of Type Strains, Phase IV (KMG-IV): sequencing the most valuable type-strain genomes for metagenomic binning, comparative biology and taxonomic classification.</title>
        <authorList>
            <person name="Goeker M."/>
        </authorList>
    </citation>
    <scope>NUCLEOTIDE SEQUENCE [LARGE SCALE GENOMIC DNA]</scope>
    <source>
        <strain evidence="2 3">BW863</strain>
    </source>
</reference>
<gene>
    <name evidence="2" type="ORF">DES32_3041</name>
</gene>
<dbReference type="SUPFAM" id="SSF109998">
    <property type="entry name" value="Triger factor/SurA peptide-binding domain-like"/>
    <property type="match status" value="1"/>
</dbReference>
<dbReference type="Gene3D" id="1.10.4030.10">
    <property type="entry name" value="Porin chaperone SurA, peptide-binding domain"/>
    <property type="match status" value="1"/>
</dbReference>
<keyword evidence="1" id="KW-0732">Signal</keyword>
<accession>A0A3D9YNU6</accession>
<keyword evidence="3" id="KW-1185">Reference proteome</keyword>
<name>A0A3D9YNU6_9HYPH</name>
<comment type="caution">
    <text evidence="2">The sequence shown here is derived from an EMBL/GenBank/DDBJ whole genome shotgun (WGS) entry which is preliminary data.</text>
</comment>
<evidence type="ECO:0000313" key="2">
    <source>
        <dbReference type="EMBL" id="REF84194.1"/>
    </source>
</evidence>
<dbReference type="RefSeq" id="WP_115837547.1">
    <property type="nucleotide sequence ID" value="NZ_CP025086.1"/>
</dbReference>
<dbReference type="PANTHER" id="PTHR47637">
    <property type="entry name" value="CHAPERONE SURA"/>
    <property type="match status" value="1"/>
</dbReference>